<feature type="non-terminal residue" evidence="2">
    <location>
        <position position="1"/>
    </location>
</feature>
<proteinExistence type="predicted"/>
<dbReference type="AlphaFoldDB" id="X0XVZ9"/>
<dbReference type="EMBL" id="BARS01056976">
    <property type="protein sequence ID" value="GAG47504.1"/>
    <property type="molecule type" value="Genomic_DNA"/>
</dbReference>
<reference evidence="2" key="1">
    <citation type="journal article" date="2014" name="Front. Microbiol.">
        <title>High frequency of phylogenetically diverse reductive dehalogenase-homologous genes in deep subseafloor sedimentary metagenomes.</title>
        <authorList>
            <person name="Kawai M."/>
            <person name="Futagami T."/>
            <person name="Toyoda A."/>
            <person name="Takaki Y."/>
            <person name="Nishi S."/>
            <person name="Hori S."/>
            <person name="Arai W."/>
            <person name="Tsubouchi T."/>
            <person name="Morono Y."/>
            <person name="Uchiyama I."/>
            <person name="Ito T."/>
            <person name="Fujiyama A."/>
            <person name="Inagaki F."/>
            <person name="Takami H."/>
        </authorList>
    </citation>
    <scope>NUCLEOTIDE SEQUENCE</scope>
    <source>
        <strain evidence="2">Expedition CK06-06</strain>
    </source>
</reference>
<sequence>HFSEAETIFHRNRHGDPHDPRYGHLNQVERGLRHGRPETVYEYLNDEIAAHHYQAITNSRHDLLVSLLL</sequence>
<organism evidence="2">
    <name type="scientific">marine sediment metagenome</name>
    <dbReference type="NCBI Taxonomy" id="412755"/>
    <lineage>
        <taxon>unclassified sequences</taxon>
        <taxon>metagenomes</taxon>
        <taxon>ecological metagenomes</taxon>
    </lineage>
</organism>
<gene>
    <name evidence="2" type="ORF">S01H1_83721</name>
</gene>
<protein>
    <submittedName>
        <fullName evidence="2">Uncharacterized protein</fullName>
    </submittedName>
</protein>
<feature type="compositionally biased region" description="Basic and acidic residues" evidence="1">
    <location>
        <begin position="1"/>
        <end position="22"/>
    </location>
</feature>
<evidence type="ECO:0000256" key="1">
    <source>
        <dbReference type="SAM" id="MobiDB-lite"/>
    </source>
</evidence>
<name>X0XVZ9_9ZZZZ</name>
<accession>X0XVZ9</accession>
<comment type="caution">
    <text evidence="2">The sequence shown here is derived from an EMBL/GenBank/DDBJ whole genome shotgun (WGS) entry which is preliminary data.</text>
</comment>
<feature type="region of interest" description="Disordered" evidence="1">
    <location>
        <begin position="1"/>
        <end position="24"/>
    </location>
</feature>
<evidence type="ECO:0000313" key="2">
    <source>
        <dbReference type="EMBL" id="GAG47504.1"/>
    </source>
</evidence>